<evidence type="ECO:0000256" key="7">
    <source>
        <dbReference type="ARBA" id="ARBA00023242"/>
    </source>
</evidence>
<dbReference type="PANTHER" id="PTHR13454">
    <property type="entry name" value="PROTEIN MCM10 HOMOLOG"/>
    <property type="match status" value="1"/>
</dbReference>
<reference evidence="10" key="2">
    <citation type="submission" date="2022-06" db="UniProtKB">
        <authorList>
            <consortium name="EnsemblMetazoa"/>
        </authorList>
    </citation>
    <scope>IDENTIFICATION</scope>
    <source>
        <strain evidence="10">PS312</strain>
    </source>
</reference>
<keyword evidence="3" id="KW-0235">DNA replication</keyword>
<dbReference type="OrthoDB" id="273123at2759"/>
<keyword evidence="6" id="KW-0862">Zinc</keyword>
<evidence type="ECO:0000256" key="2">
    <source>
        <dbReference type="ARBA" id="ARBA00009679"/>
    </source>
</evidence>
<proteinExistence type="inferred from homology"/>
<evidence type="ECO:0000256" key="5">
    <source>
        <dbReference type="ARBA" id="ARBA00022771"/>
    </source>
</evidence>
<accession>A0A8R1UXR5</accession>
<dbReference type="GO" id="GO:0008270">
    <property type="term" value="F:zinc ion binding"/>
    <property type="evidence" value="ECO:0007669"/>
    <property type="project" value="UniProtKB-KW"/>
</dbReference>
<gene>
    <name evidence="10" type="primary">WBGene00281661</name>
</gene>
<dbReference type="Pfam" id="PF09329">
    <property type="entry name" value="zf-primase"/>
    <property type="match status" value="1"/>
</dbReference>
<dbReference type="GO" id="GO:0003688">
    <property type="term" value="F:DNA replication origin binding"/>
    <property type="evidence" value="ECO:0000318"/>
    <property type="project" value="GO_Central"/>
</dbReference>
<evidence type="ECO:0000259" key="9">
    <source>
        <dbReference type="Pfam" id="PF22379"/>
    </source>
</evidence>
<keyword evidence="7" id="KW-0539">Nucleus</keyword>
<dbReference type="InterPro" id="IPR015408">
    <property type="entry name" value="Znf_Mcm10/DnaG"/>
</dbReference>
<feature type="domain" description="MCM10 OB-fold" evidence="9">
    <location>
        <begin position="66"/>
        <end position="179"/>
    </location>
</feature>
<evidence type="ECO:0000259" key="8">
    <source>
        <dbReference type="Pfam" id="PF09329"/>
    </source>
</evidence>
<dbReference type="EnsemblMetazoa" id="PPA43292.1">
    <property type="protein sequence ID" value="PPA43292.1"/>
    <property type="gene ID" value="WBGene00281661"/>
</dbReference>
<dbReference type="InterPro" id="IPR040184">
    <property type="entry name" value="Mcm10"/>
</dbReference>
<evidence type="ECO:0000313" key="11">
    <source>
        <dbReference type="Proteomes" id="UP000005239"/>
    </source>
</evidence>
<comment type="subcellular location">
    <subcellularLocation>
        <location evidence="1">Nucleus</location>
    </subcellularLocation>
</comment>
<protein>
    <submittedName>
        <fullName evidence="10">Zf-primase domain-containing protein</fullName>
    </submittedName>
</protein>
<keyword evidence="5" id="KW-0863">Zinc-finger</keyword>
<keyword evidence="4" id="KW-0479">Metal-binding</keyword>
<dbReference type="PANTHER" id="PTHR13454:SF11">
    <property type="entry name" value="PROTEIN MCM10 HOMOLOG"/>
    <property type="match status" value="1"/>
</dbReference>
<sequence>MDDFLDDLLRDSDDEDLPTAVKVPQPKLINTKIRLCSPNKNAVQSSCLGVVKHVKEDLKNVMSDPFFGIRFKSGVVDLSALEMLCKDIERVPLLSKVRPSQSTWLSVGVIVEKSVTLKSSNGNEYMIWKVHDLKNCDDKPLKMLLFGEAVKEHWKLQKGSVILIMSPQVMLDDKTSESIFKLSKSSSIIYIGSSVDLGKCKGKKQDGSECRAFVNEAKCEMCVYHAASEVRKLAARRGTFSQSILIPKKNGVVIKNNANLLSQSKFVDLTSIFNLHVLTDRVDSEDVFIEQRGNDKKEKETLNSIVNAKTTLSLGARCLASITTGSDVLQNISGDDAISFKQFLNSKHVDTERRVNGRTVKEEDAVVC</sequence>
<name>A0A2A6BIE4_PRIPA</name>
<dbReference type="AlphaFoldDB" id="A0A2A6BIE4"/>
<feature type="domain" description="Zinc finger Mcm10/DnaG-type" evidence="8">
    <location>
        <begin position="192"/>
        <end position="237"/>
    </location>
</feature>
<evidence type="ECO:0000313" key="10">
    <source>
        <dbReference type="EnsemblMetazoa" id="PPA43292.1"/>
    </source>
</evidence>
<dbReference type="Proteomes" id="UP000005239">
    <property type="component" value="Unassembled WGS sequence"/>
</dbReference>
<evidence type="ECO:0000256" key="3">
    <source>
        <dbReference type="ARBA" id="ARBA00022705"/>
    </source>
</evidence>
<keyword evidence="11" id="KW-1185">Reference proteome</keyword>
<accession>A0A2A6BIE4</accession>
<dbReference type="InterPro" id="IPR012340">
    <property type="entry name" value="NA-bd_OB-fold"/>
</dbReference>
<organism evidence="10 11">
    <name type="scientific">Pristionchus pacificus</name>
    <name type="common">Parasitic nematode worm</name>
    <dbReference type="NCBI Taxonomy" id="54126"/>
    <lineage>
        <taxon>Eukaryota</taxon>
        <taxon>Metazoa</taxon>
        <taxon>Ecdysozoa</taxon>
        <taxon>Nematoda</taxon>
        <taxon>Chromadorea</taxon>
        <taxon>Rhabditida</taxon>
        <taxon>Rhabditina</taxon>
        <taxon>Diplogasteromorpha</taxon>
        <taxon>Diplogasteroidea</taxon>
        <taxon>Neodiplogasteridae</taxon>
        <taxon>Pristionchus</taxon>
    </lineage>
</organism>
<dbReference type="GO" id="GO:0043596">
    <property type="term" value="C:nuclear replication fork"/>
    <property type="evidence" value="ECO:0000318"/>
    <property type="project" value="GO_Central"/>
</dbReference>
<evidence type="ECO:0000256" key="4">
    <source>
        <dbReference type="ARBA" id="ARBA00022723"/>
    </source>
</evidence>
<dbReference type="Gene3D" id="2.40.50.140">
    <property type="entry name" value="Nucleic acid-binding proteins"/>
    <property type="match status" value="1"/>
</dbReference>
<dbReference type="GO" id="GO:0003697">
    <property type="term" value="F:single-stranded DNA binding"/>
    <property type="evidence" value="ECO:0000318"/>
    <property type="project" value="GO_Central"/>
</dbReference>
<dbReference type="Pfam" id="PF22379">
    <property type="entry name" value="OB_MCM10"/>
    <property type="match status" value="1"/>
</dbReference>
<dbReference type="GO" id="GO:0006270">
    <property type="term" value="P:DNA replication initiation"/>
    <property type="evidence" value="ECO:0000318"/>
    <property type="project" value="GO_Central"/>
</dbReference>
<evidence type="ECO:0000256" key="1">
    <source>
        <dbReference type="ARBA" id="ARBA00004123"/>
    </source>
</evidence>
<comment type="similarity">
    <text evidence="2">Belongs to the MCM10 family.</text>
</comment>
<reference evidence="11" key="1">
    <citation type="journal article" date="2008" name="Nat. Genet.">
        <title>The Pristionchus pacificus genome provides a unique perspective on nematode lifestyle and parasitism.</title>
        <authorList>
            <person name="Dieterich C."/>
            <person name="Clifton S.W."/>
            <person name="Schuster L.N."/>
            <person name="Chinwalla A."/>
            <person name="Delehaunty K."/>
            <person name="Dinkelacker I."/>
            <person name="Fulton L."/>
            <person name="Fulton R."/>
            <person name="Godfrey J."/>
            <person name="Minx P."/>
            <person name="Mitreva M."/>
            <person name="Roeseler W."/>
            <person name="Tian H."/>
            <person name="Witte H."/>
            <person name="Yang S.P."/>
            <person name="Wilson R.K."/>
            <person name="Sommer R.J."/>
        </authorList>
    </citation>
    <scope>NUCLEOTIDE SEQUENCE [LARGE SCALE GENOMIC DNA]</scope>
    <source>
        <strain evidence="11">PS312</strain>
    </source>
</reference>
<dbReference type="InterPro" id="IPR055065">
    <property type="entry name" value="OB_MCM10"/>
</dbReference>
<evidence type="ECO:0000256" key="6">
    <source>
        <dbReference type="ARBA" id="ARBA00022833"/>
    </source>
</evidence>